<dbReference type="SUPFAM" id="SSF47336">
    <property type="entry name" value="ACP-like"/>
    <property type="match status" value="1"/>
</dbReference>
<accession>U2KNA2</accession>
<dbReference type="eggNOG" id="COG0236">
    <property type="taxonomic scope" value="Bacteria"/>
</dbReference>
<dbReference type="NCBIfam" id="NF009104">
    <property type="entry name" value="PRK12449.1"/>
    <property type="match status" value="1"/>
</dbReference>
<evidence type="ECO:0000256" key="8">
    <source>
        <dbReference type="NCBIfam" id="TIGR00517"/>
    </source>
</evidence>
<dbReference type="Pfam" id="PF00550">
    <property type="entry name" value="PP-binding"/>
    <property type="match status" value="1"/>
</dbReference>
<dbReference type="GO" id="GO:0000035">
    <property type="term" value="F:acyl binding"/>
    <property type="evidence" value="ECO:0007669"/>
    <property type="project" value="TreeGrafter"/>
</dbReference>
<evidence type="ECO:0000256" key="7">
    <source>
        <dbReference type="HAMAP-Rule" id="MF_01217"/>
    </source>
</evidence>
<keyword evidence="4 7" id="KW-0276">Fatty acid metabolism</keyword>
<reference evidence="11 12" key="1">
    <citation type="submission" date="2013-07" db="EMBL/GenBank/DDBJ databases">
        <authorList>
            <person name="Weinstock G."/>
            <person name="Sodergren E."/>
            <person name="Wylie T."/>
            <person name="Fulton L."/>
            <person name="Fulton R."/>
            <person name="Fronick C."/>
            <person name="O'Laughlin M."/>
            <person name="Godfrey J."/>
            <person name="Miner T."/>
            <person name="Herter B."/>
            <person name="Appelbaum E."/>
            <person name="Cordes M."/>
            <person name="Lek S."/>
            <person name="Wollam A."/>
            <person name="Pepin K.H."/>
            <person name="Palsikar V.B."/>
            <person name="Mitreva M."/>
            <person name="Wilson R.K."/>
        </authorList>
    </citation>
    <scope>NUCLEOTIDE SEQUENCE [LARGE SCALE GENOMIC DNA]</scope>
    <source>
        <strain evidence="11 12">ATCC 27760</strain>
    </source>
</reference>
<evidence type="ECO:0000256" key="3">
    <source>
        <dbReference type="ARBA" id="ARBA00022553"/>
    </source>
</evidence>
<evidence type="ECO:0000256" key="4">
    <source>
        <dbReference type="ARBA" id="ARBA00022832"/>
    </source>
</evidence>
<dbReference type="PANTHER" id="PTHR20863:SF76">
    <property type="entry name" value="CARRIER DOMAIN-CONTAINING PROTEIN"/>
    <property type="match status" value="1"/>
</dbReference>
<dbReference type="NCBIfam" id="TIGR00517">
    <property type="entry name" value="acyl_carrier"/>
    <property type="match status" value="1"/>
</dbReference>
<dbReference type="HOGENOM" id="CLU_108696_5_4_9"/>
<comment type="PTM">
    <text evidence="9">4'-phosphopantetheine is transferred from CoA to a specific serine of apo-ACP by acpS.</text>
</comment>
<dbReference type="PROSITE" id="PS50075">
    <property type="entry name" value="CARRIER"/>
    <property type="match status" value="1"/>
</dbReference>
<keyword evidence="12" id="KW-1185">Reference proteome</keyword>
<dbReference type="UniPathway" id="UPA00094"/>
<dbReference type="InterPro" id="IPR036736">
    <property type="entry name" value="ACP-like_sf"/>
</dbReference>
<dbReference type="PANTHER" id="PTHR20863">
    <property type="entry name" value="ACYL CARRIER PROTEIN"/>
    <property type="match status" value="1"/>
</dbReference>
<keyword evidence="7" id="KW-0963">Cytoplasm</keyword>
<comment type="pathway">
    <text evidence="7 9">Lipid metabolism; fatty acid biosynthesis.</text>
</comment>
<dbReference type="NCBIfam" id="NF002151">
    <property type="entry name" value="PRK00982.1-5"/>
    <property type="match status" value="1"/>
</dbReference>
<dbReference type="NCBIfam" id="NF002148">
    <property type="entry name" value="PRK00982.1-2"/>
    <property type="match status" value="1"/>
</dbReference>
<comment type="caution">
    <text evidence="11">The sequence shown here is derived from an EMBL/GenBank/DDBJ whole genome shotgun (WGS) entry which is preliminary data.</text>
</comment>
<evidence type="ECO:0000313" key="11">
    <source>
        <dbReference type="EMBL" id="ERJ93762.1"/>
    </source>
</evidence>
<dbReference type="HAMAP" id="MF_01217">
    <property type="entry name" value="Acyl_carrier"/>
    <property type="match status" value="1"/>
</dbReference>
<dbReference type="GO" id="GO:0000036">
    <property type="term" value="F:acyl carrier activity"/>
    <property type="evidence" value="ECO:0007669"/>
    <property type="project" value="UniProtKB-UniRule"/>
</dbReference>
<comment type="PTM">
    <text evidence="7">4'-phosphopantetheine is transferred from CoA to a specific serine of apo-ACP by AcpS. This modification is essential for activity because fatty acids are bound in thioester linkage to the sulfhydryl of the prosthetic group.</text>
</comment>
<dbReference type="InterPro" id="IPR003231">
    <property type="entry name" value="ACP"/>
</dbReference>
<evidence type="ECO:0000259" key="10">
    <source>
        <dbReference type="PROSITE" id="PS50075"/>
    </source>
</evidence>
<keyword evidence="2 7" id="KW-0444">Lipid biosynthesis</keyword>
<dbReference type="NCBIfam" id="NF002150">
    <property type="entry name" value="PRK00982.1-4"/>
    <property type="match status" value="1"/>
</dbReference>
<dbReference type="PATRIC" id="fig|411473.3.peg.1805"/>
<comment type="subcellular location">
    <subcellularLocation>
        <location evidence="7">Cytoplasm</location>
    </subcellularLocation>
</comment>
<dbReference type="AlphaFoldDB" id="U2KNA2"/>
<feature type="domain" description="Carrier" evidence="10">
    <location>
        <begin position="27"/>
        <end position="102"/>
    </location>
</feature>
<keyword evidence="5 7" id="KW-0443">Lipid metabolism</keyword>
<keyword evidence="3 7" id="KW-0597">Phosphoprotein</keyword>
<keyword evidence="1 7" id="KW-0596">Phosphopantetheine</keyword>
<name>U2KNA2_9FIRM</name>
<dbReference type="Gene3D" id="1.10.1200.10">
    <property type="entry name" value="ACP-like"/>
    <property type="match status" value="1"/>
</dbReference>
<sequence>MVSAGDAALRRRVQHQIIGGRKNMAKEEIFDKLKELVVDQLGVEEDEVTMEASMQDDLGADSLDLVDLVMSVEEEFGVKVADEDLENIKTVGDIVNYIEDRA</sequence>
<gene>
    <name evidence="7" type="primary">acpP</name>
    <name evidence="11" type="ORF">RUMCAL_02187</name>
</gene>
<evidence type="ECO:0000256" key="1">
    <source>
        <dbReference type="ARBA" id="ARBA00022450"/>
    </source>
</evidence>
<dbReference type="EMBL" id="AWVF01000274">
    <property type="protein sequence ID" value="ERJ93762.1"/>
    <property type="molecule type" value="Genomic_DNA"/>
</dbReference>
<proteinExistence type="inferred from homology"/>
<dbReference type="GO" id="GO:0016020">
    <property type="term" value="C:membrane"/>
    <property type="evidence" value="ECO:0007669"/>
    <property type="project" value="GOC"/>
</dbReference>
<evidence type="ECO:0000313" key="12">
    <source>
        <dbReference type="Proteomes" id="UP000016662"/>
    </source>
</evidence>
<dbReference type="InterPro" id="IPR006162">
    <property type="entry name" value="Ppantetheine_attach_site"/>
</dbReference>
<evidence type="ECO:0000256" key="6">
    <source>
        <dbReference type="ARBA" id="ARBA00023160"/>
    </source>
</evidence>
<comment type="similarity">
    <text evidence="7">Belongs to the acyl carrier protein (ACP) family.</text>
</comment>
<dbReference type="Proteomes" id="UP000016662">
    <property type="component" value="Unassembled WGS sequence"/>
</dbReference>
<dbReference type="STRING" id="411473.RUMCAL_02187"/>
<dbReference type="GO" id="GO:0009245">
    <property type="term" value="P:lipid A biosynthetic process"/>
    <property type="evidence" value="ECO:0007669"/>
    <property type="project" value="TreeGrafter"/>
</dbReference>
<keyword evidence="6 7" id="KW-0275">Fatty acid biosynthesis</keyword>
<comment type="function">
    <text evidence="7 9">Carrier of the growing fatty acid chain in fatty acid biosynthesis.</text>
</comment>
<dbReference type="PROSITE" id="PS00012">
    <property type="entry name" value="PHOSPHOPANTETHEINE"/>
    <property type="match status" value="1"/>
</dbReference>
<dbReference type="InterPro" id="IPR009081">
    <property type="entry name" value="PP-bd_ACP"/>
</dbReference>
<feature type="modified residue" description="O-(pantetheine 4'-phosphoryl)serine" evidence="7">
    <location>
        <position position="62"/>
    </location>
</feature>
<evidence type="ECO:0000256" key="2">
    <source>
        <dbReference type="ARBA" id="ARBA00022516"/>
    </source>
</evidence>
<evidence type="ECO:0000256" key="9">
    <source>
        <dbReference type="RuleBase" id="RU003545"/>
    </source>
</evidence>
<protein>
    <recommendedName>
        <fullName evidence="7 8">Acyl carrier protein</fullName>
        <shortName evidence="7">ACP</shortName>
    </recommendedName>
</protein>
<evidence type="ECO:0000256" key="5">
    <source>
        <dbReference type="ARBA" id="ARBA00023098"/>
    </source>
</evidence>
<dbReference type="GO" id="GO:0005829">
    <property type="term" value="C:cytosol"/>
    <property type="evidence" value="ECO:0007669"/>
    <property type="project" value="TreeGrafter"/>
</dbReference>
<organism evidence="11 12">
    <name type="scientific">Ruminococcus callidus ATCC 27760</name>
    <dbReference type="NCBI Taxonomy" id="411473"/>
    <lineage>
        <taxon>Bacteria</taxon>
        <taxon>Bacillati</taxon>
        <taxon>Bacillota</taxon>
        <taxon>Clostridia</taxon>
        <taxon>Eubacteriales</taxon>
        <taxon>Oscillospiraceae</taxon>
        <taxon>Ruminococcus</taxon>
    </lineage>
</organism>